<evidence type="ECO:0000313" key="2">
    <source>
        <dbReference type="EMBL" id="CAK7228602.1"/>
    </source>
</evidence>
<gene>
    <name evidence="2" type="ORF">SBRCBS47491_006960</name>
</gene>
<keyword evidence="3" id="KW-1185">Reference proteome</keyword>
<dbReference type="EMBL" id="CAWUHC010000073">
    <property type="protein sequence ID" value="CAK7228602.1"/>
    <property type="molecule type" value="Genomic_DNA"/>
</dbReference>
<feature type="region of interest" description="Disordered" evidence="1">
    <location>
        <begin position="97"/>
        <end position="119"/>
    </location>
</feature>
<feature type="compositionally biased region" description="Polar residues" evidence="1">
    <location>
        <begin position="110"/>
        <end position="119"/>
    </location>
</feature>
<proteinExistence type="predicted"/>
<evidence type="ECO:0000313" key="3">
    <source>
        <dbReference type="Proteomes" id="UP001642406"/>
    </source>
</evidence>
<protein>
    <submittedName>
        <fullName evidence="2">Uncharacterized protein</fullName>
    </submittedName>
</protein>
<organism evidence="2 3">
    <name type="scientific">Sporothrix bragantina</name>
    <dbReference type="NCBI Taxonomy" id="671064"/>
    <lineage>
        <taxon>Eukaryota</taxon>
        <taxon>Fungi</taxon>
        <taxon>Dikarya</taxon>
        <taxon>Ascomycota</taxon>
        <taxon>Pezizomycotina</taxon>
        <taxon>Sordariomycetes</taxon>
        <taxon>Sordariomycetidae</taxon>
        <taxon>Ophiostomatales</taxon>
        <taxon>Ophiostomataceae</taxon>
        <taxon>Sporothrix</taxon>
    </lineage>
</organism>
<evidence type="ECO:0000256" key="1">
    <source>
        <dbReference type="SAM" id="MobiDB-lite"/>
    </source>
</evidence>
<reference evidence="2 3" key="1">
    <citation type="submission" date="2024-01" db="EMBL/GenBank/DDBJ databases">
        <authorList>
            <person name="Allen C."/>
            <person name="Tagirdzhanova G."/>
        </authorList>
    </citation>
    <scope>NUCLEOTIDE SEQUENCE [LARGE SCALE GENOMIC DNA]</scope>
</reference>
<name>A0ABP0CAF1_9PEZI</name>
<sequence>MASAASSAVLATSAASPSQGYICYGNWKELCSLGDIEDIPPVNSTVKTTNIKRDRDAGKKEKNGSLTVEAPVSTGVYNGTLPITGSTVTVSTTTQMPSLSSSFPLPVPSQTDCSSNYEW</sequence>
<dbReference type="Proteomes" id="UP001642406">
    <property type="component" value="Unassembled WGS sequence"/>
</dbReference>
<accession>A0ABP0CAF1</accession>
<comment type="caution">
    <text evidence="2">The sequence shown here is derived from an EMBL/GenBank/DDBJ whole genome shotgun (WGS) entry which is preliminary data.</text>
</comment>